<dbReference type="Gene3D" id="1.10.260.40">
    <property type="entry name" value="lambda repressor-like DNA-binding domains"/>
    <property type="match status" value="1"/>
</dbReference>
<protein>
    <submittedName>
        <fullName evidence="2">Helix-turn-helix transcriptional regulator</fullName>
    </submittedName>
</protein>
<dbReference type="CDD" id="cd00093">
    <property type="entry name" value="HTH_XRE"/>
    <property type="match status" value="1"/>
</dbReference>
<dbReference type="InterPro" id="IPR001387">
    <property type="entry name" value="Cro/C1-type_HTH"/>
</dbReference>
<dbReference type="InterPro" id="IPR010982">
    <property type="entry name" value="Lambda_DNA-bd_dom_sf"/>
</dbReference>
<gene>
    <name evidence="2" type="ORF">GCM10022402_37320</name>
</gene>
<dbReference type="SMART" id="SM00530">
    <property type="entry name" value="HTH_XRE"/>
    <property type="match status" value="1"/>
</dbReference>
<feature type="domain" description="HTH cro/C1-type" evidence="1">
    <location>
        <begin position="14"/>
        <end position="57"/>
    </location>
</feature>
<dbReference type="RefSeq" id="WP_344973882.1">
    <property type="nucleotide sequence ID" value="NZ_BAABDD010000020.1"/>
</dbReference>
<comment type="caution">
    <text evidence="2">The sequence shown here is derived from an EMBL/GenBank/DDBJ whole genome shotgun (WGS) entry which is preliminary data.</text>
</comment>
<dbReference type="PROSITE" id="PS50943">
    <property type="entry name" value="HTH_CROC1"/>
    <property type="match status" value="1"/>
</dbReference>
<organism evidence="2 3">
    <name type="scientific">Salinactinospora qingdaonensis</name>
    <dbReference type="NCBI Taxonomy" id="702744"/>
    <lineage>
        <taxon>Bacteria</taxon>
        <taxon>Bacillati</taxon>
        <taxon>Actinomycetota</taxon>
        <taxon>Actinomycetes</taxon>
        <taxon>Streptosporangiales</taxon>
        <taxon>Nocardiopsidaceae</taxon>
        <taxon>Salinactinospora</taxon>
    </lineage>
</organism>
<dbReference type="InterPro" id="IPR043917">
    <property type="entry name" value="DUF5753"/>
</dbReference>
<evidence type="ECO:0000259" key="1">
    <source>
        <dbReference type="PROSITE" id="PS50943"/>
    </source>
</evidence>
<dbReference type="SUPFAM" id="SSF47413">
    <property type="entry name" value="lambda repressor-like DNA-binding domains"/>
    <property type="match status" value="1"/>
</dbReference>
<name>A0ABP7G9H7_9ACTN</name>
<dbReference type="Proteomes" id="UP001500908">
    <property type="component" value="Unassembled WGS sequence"/>
</dbReference>
<proteinExistence type="predicted"/>
<evidence type="ECO:0000313" key="3">
    <source>
        <dbReference type="Proteomes" id="UP001500908"/>
    </source>
</evidence>
<evidence type="ECO:0000313" key="2">
    <source>
        <dbReference type="EMBL" id="GAA3755189.1"/>
    </source>
</evidence>
<sequence length="261" mass="29562">MTTDGRWQRFAKQIKYHRNRTDLSQGALAKAVNTGESTIAAYETGRRVPSRATAEAIDWTLAAGGSIIQLWDELSDERDIPEDWRNFEKAERQAVAIREYQNVVIPGLLQTLDYARHCLRNLRMWGDERVEQLVEQRTSRLKAVSGASLTFVVDEIVLRRAPGSTEVLRKQLDYLMSLIDDRTIWLSVLPSDTPMYPGVPSFRIMTLKDRRLVGHEEYLSGVNVTTGPQAGELVTLFGNLQAESLSSQKSLNLIESIRNEL</sequence>
<dbReference type="Pfam" id="PF13560">
    <property type="entry name" value="HTH_31"/>
    <property type="match status" value="1"/>
</dbReference>
<keyword evidence="3" id="KW-1185">Reference proteome</keyword>
<dbReference type="Pfam" id="PF19054">
    <property type="entry name" value="DUF5753"/>
    <property type="match status" value="1"/>
</dbReference>
<reference evidence="3" key="1">
    <citation type="journal article" date="2019" name="Int. J. Syst. Evol. Microbiol.">
        <title>The Global Catalogue of Microorganisms (GCM) 10K type strain sequencing project: providing services to taxonomists for standard genome sequencing and annotation.</title>
        <authorList>
            <consortium name="The Broad Institute Genomics Platform"/>
            <consortium name="The Broad Institute Genome Sequencing Center for Infectious Disease"/>
            <person name="Wu L."/>
            <person name="Ma J."/>
        </authorList>
    </citation>
    <scope>NUCLEOTIDE SEQUENCE [LARGE SCALE GENOMIC DNA]</scope>
    <source>
        <strain evidence="3">JCM 17137</strain>
    </source>
</reference>
<dbReference type="EMBL" id="BAABDD010000020">
    <property type="protein sequence ID" value="GAA3755189.1"/>
    <property type="molecule type" value="Genomic_DNA"/>
</dbReference>
<accession>A0ABP7G9H7</accession>